<evidence type="ECO:0000313" key="1">
    <source>
        <dbReference type="EMBL" id="KAF6120049.1"/>
    </source>
</evidence>
<sequence>MCHFVTQDMTGQQLWTAWLMQFGTTVLWVQKRNHVEKPGACTHVLGYQGSTSTPALGQKGFLCPEKVSYLHVSGPHGAGAQVKGLCHPPGSSGELQVTPKACSQNVWKRKAQIHMAAPERAAWPATVSEFCALGRSCPGAPGVGPQGPQTGALCFLHVFWVF</sequence>
<accession>A0A834EKB7</accession>
<protein>
    <submittedName>
        <fullName evidence="1">Uncharacterized protein</fullName>
    </submittedName>
</protein>
<evidence type="ECO:0000313" key="2">
    <source>
        <dbReference type="Proteomes" id="UP000664940"/>
    </source>
</evidence>
<dbReference type="AlphaFoldDB" id="A0A834EKB7"/>
<proteinExistence type="predicted"/>
<dbReference type="EMBL" id="JABVXQ010000003">
    <property type="protein sequence ID" value="KAF6120049.1"/>
    <property type="molecule type" value="Genomic_DNA"/>
</dbReference>
<gene>
    <name evidence="1" type="ORF">HJG60_010375</name>
</gene>
<organism evidence="1 2">
    <name type="scientific">Phyllostomus discolor</name>
    <name type="common">pale spear-nosed bat</name>
    <dbReference type="NCBI Taxonomy" id="89673"/>
    <lineage>
        <taxon>Eukaryota</taxon>
        <taxon>Metazoa</taxon>
        <taxon>Chordata</taxon>
        <taxon>Craniata</taxon>
        <taxon>Vertebrata</taxon>
        <taxon>Euteleostomi</taxon>
        <taxon>Mammalia</taxon>
        <taxon>Eutheria</taxon>
        <taxon>Laurasiatheria</taxon>
        <taxon>Chiroptera</taxon>
        <taxon>Yangochiroptera</taxon>
        <taxon>Phyllostomidae</taxon>
        <taxon>Phyllostominae</taxon>
        <taxon>Phyllostomus</taxon>
    </lineage>
</organism>
<reference evidence="1 2" key="1">
    <citation type="journal article" date="2020" name="Nature">
        <title>Six reference-quality genomes reveal evolution of bat adaptations.</title>
        <authorList>
            <person name="Jebb D."/>
            <person name="Huang Z."/>
            <person name="Pippel M."/>
            <person name="Hughes G.M."/>
            <person name="Lavrichenko K."/>
            <person name="Devanna P."/>
            <person name="Winkler S."/>
            <person name="Jermiin L.S."/>
            <person name="Skirmuntt E.C."/>
            <person name="Katzourakis A."/>
            <person name="Burkitt-Gray L."/>
            <person name="Ray D.A."/>
            <person name="Sullivan K.A.M."/>
            <person name="Roscito J.G."/>
            <person name="Kirilenko B.M."/>
            <person name="Davalos L.M."/>
            <person name="Corthals A.P."/>
            <person name="Power M.L."/>
            <person name="Jones G."/>
            <person name="Ransome R.D."/>
            <person name="Dechmann D.K.N."/>
            <person name="Locatelli A.G."/>
            <person name="Puechmaille S.J."/>
            <person name="Fedrigo O."/>
            <person name="Jarvis E.D."/>
            <person name="Hiller M."/>
            <person name="Vernes S.C."/>
            <person name="Myers E.W."/>
            <person name="Teeling E.C."/>
        </authorList>
    </citation>
    <scope>NUCLEOTIDE SEQUENCE [LARGE SCALE GENOMIC DNA]</scope>
    <source>
        <strain evidence="1">Bat1K_MPI-CBG_1</strain>
    </source>
</reference>
<dbReference type="Proteomes" id="UP000664940">
    <property type="component" value="Unassembled WGS sequence"/>
</dbReference>
<comment type="caution">
    <text evidence="1">The sequence shown here is derived from an EMBL/GenBank/DDBJ whole genome shotgun (WGS) entry which is preliminary data.</text>
</comment>
<name>A0A834EKB7_9CHIR</name>